<proteinExistence type="predicted"/>
<protein>
    <submittedName>
        <fullName evidence="1">Uncharacterized protein</fullName>
    </submittedName>
</protein>
<organism evidence="1">
    <name type="scientific">viral metagenome</name>
    <dbReference type="NCBI Taxonomy" id="1070528"/>
    <lineage>
        <taxon>unclassified sequences</taxon>
        <taxon>metagenomes</taxon>
        <taxon>organismal metagenomes</taxon>
    </lineage>
</organism>
<dbReference type="AlphaFoldDB" id="A0A6M3L3X4"/>
<accession>A0A6M3L3X4</accession>
<gene>
    <name evidence="1" type="ORF">MM415B02592_0003</name>
</gene>
<reference evidence="1" key="1">
    <citation type="submission" date="2020-03" db="EMBL/GenBank/DDBJ databases">
        <title>The deep terrestrial virosphere.</title>
        <authorList>
            <person name="Holmfeldt K."/>
            <person name="Nilsson E."/>
            <person name="Simone D."/>
            <person name="Lopez-Fernandez M."/>
            <person name="Wu X."/>
            <person name="de Brujin I."/>
            <person name="Lundin D."/>
            <person name="Andersson A."/>
            <person name="Bertilsson S."/>
            <person name="Dopson M."/>
        </authorList>
    </citation>
    <scope>NUCLEOTIDE SEQUENCE</scope>
    <source>
        <strain evidence="1">MM415B02592</strain>
    </source>
</reference>
<name>A0A6M3L3X4_9ZZZZ</name>
<dbReference type="EMBL" id="MT142828">
    <property type="protein sequence ID" value="QJA89180.1"/>
    <property type="molecule type" value="Genomic_DNA"/>
</dbReference>
<evidence type="ECO:0000313" key="1">
    <source>
        <dbReference type="EMBL" id="QJA89180.1"/>
    </source>
</evidence>
<sequence>MAAPILENDWTVNDSGEAATDTITLTKPAGAAVGNLLLLIVGSDQDNVADWNTVTGWTQFININDAAGDANVACYWRICDGTEASTVDVTGATVEERYGWYIRVSGVDTTTPIHLVGTPLYQTTSPYYVPQITTTVDDCLIFYALAFDGGDGFPFTVSGVGGWAEVDDQQSGTAGTDASGCWGTKTMSGQGATGDAGVFSTVDDGTSSIQFAVAPAAGGTTNYQTIAATAIGTGVLARANSFYRALSTVAVGVNVLSRVNSFYRTLTSTTVGTPVLSRVSTFYKTLTSTAIGTAVLSYAKMFTRALSAVASGTAVLSKVPTFVKSLVATTVGTPTLSTISTFYRSLTSTTTATPVLVKKMYQTLAATAIGTGILSLAKLFTKSLTSVALGVASLTRVQTYGKILATTAIGVSSLAKTATHYRILASTAIGSGALATVSSFYRTLSATATGVSTIAKVATHYKTLVVSAVSSAILVAEKLAGVTYYKTLAAVATASVSLRFTLGWILKIRTAATTSQDLNFTKTIKKALAITKSSASGLQITSTMVEK</sequence>